<protein>
    <submittedName>
        <fullName evidence="1">Uncharacterized protein</fullName>
    </submittedName>
</protein>
<proteinExistence type="predicted"/>
<evidence type="ECO:0000313" key="1">
    <source>
        <dbReference type="EMBL" id="SFS04141.1"/>
    </source>
</evidence>
<accession>A0A1I6LL69</accession>
<gene>
    <name evidence="1" type="ORF">SAMN05421771_0865</name>
</gene>
<name>A0A1I6LL69_9BACT</name>
<dbReference type="EMBL" id="FOZL01000001">
    <property type="protein sequence ID" value="SFS04141.1"/>
    <property type="molecule type" value="Genomic_DNA"/>
</dbReference>
<keyword evidence="2" id="KW-1185">Reference proteome</keyword>
<reference evidence="1 2" key="1">
    <citation type="submission" date="2016-10" db="EMBL/GenBank/DDBJ databases">
        <authorList>
            <person name="de Groot N.N."/>
        </authorList>
    </citation>
    <scope>NUCLEOTIDE SEQUENCE [LARGE SCALE GENOMIC DNA]</scope>
    <source>
        <strain evidence="1 2">DSM 21001</strain>
    </source>
</reference>
<dbReference type="STRING" id="474950.SAMN05421771_0865"/>
<dbReference type="RefSeq" id="WP_089836933.1">
    <property type="nucleotide sequence ID" value="NZ_FOZL01000001.1"/>
</dbReference>
<dbReference type="AlphaFoldDB" id="A0A1I6LL69"/>
<sequence length="59" mass="6809">MSMEQFLEQDSEKLALLRRIESLQEVVCELLARNEQLRTAMRSLEDELGPARIGTEAME</sequence>
<organism evidence="1 2">
    <name type="scientific">Granulicella pectinivorans</name>
    <dbReference type="NCBI Taxonomy" id="474950"/>
    <lineage>
        <taxon>Bacteria</taxon>
        <taxon>Pseudomonadati</taxon>
        <taxon>Acidobacteriota</taxon>
        <taxon>Terriglobia</taxon>
        <taxon>Terriglobales</taxon>
        <taxon>Acidobacteriaceae</taxon>
        <taxon>Granulicella</taxon>
    </lineage>
</organism>
<dbReference type="Proteomes" id="UP000199024">
    <property type="component" value="Unassembled WGS sequence"/>
</dbReference>
<evidence type="ECO:0000313" key="2">
    <source>
        <dbReference type="Proteomes" id="UP000199024"/>
    </source>
</evidence>